<dbReference type="CDD" id="cd16328">
    <property type="entry name" value="RseA_N"/>
    <property type="match status" value="1"/>
</dbReference>
<organism evidence="2 3">
    <name type="scientific">Paracidovorax wautersii</name>
    <dbReference type="NCBI Taxonomy" id="1177982"/>
    <lineage>
        <taxon>Bacteria</taxon>
        <taxon>Pseudomonadati</taxon>
        <taxon>Pseudomonadota</taxon>
        <taxon>Betaproteobacteria</taxon>
        <taxon>Burkholderiales</taxon>
        <taxon>Comamonadaceae</taxon>
        <taxon>Paracidovorax</taxon>
    </lineage>
</organism>
<feature type="domain" description="Anti sigma-E protein RseA N-terminal" evidence="1">
    <location>
        <begin position="8"/>
        <end position="92"/>
    </location>
</feature>
<dbReference type="Proteomes" id="UP001267710">
    <property type="component" value="Unassembled WGS sequence"/>
</dbReference>
<dbReference type="Pfam" id="PF03872">
    <property type="entry name" value="RseA_N"/>
    <property type="match status" value="1"/>
</dbReference>
<dbReference type="Gene3D" id="1.10.10.880">
    <property type="entry name" value="Anti sigma-E protein RseA, N-terminal domain"/>
    <property type="match status" value="1"/>
</dbReference>
<dbReference type="InterPro" id="IPR052383">
    <property type="entry name" value="Anti-sigma-E_RseA-like"/>
</dbReference>
<protein>
    <submittedName>
        <fullName evidence="2">Sigma-E factor negative regulatory protein RseA</fullName>
    </submittedName>
</protein>
<sequence length="202" mass="21322">MNDDVKTQEQLSALTDGQLQGDEFAQAMRWAETDEGLQTWQVYHLIGDVMRSSELARPADLGFLSTLRAELAKAPPVAELAQAQVVQVAPVDTRVEVSANASVFHWKVAAGLASLAAVAALGWHTYAGMPGVSGPQLAIVAPVAGPDAATAVAENGPPGQSVMIRDPRLDELLAAHRQFGATSNLQMPAGFLRNATFEAPAR</sequence>
<dbReference type="EMBL" id="JAVIZX010000001">
    <property type="protein sequence ID" value="MDR6214673.1"/>
    <property type="molecule type" value="Genomic_DNA"/>
</dbReference>
<dbReference type="SUPFAM" id="SSF89069">
    <property type="entry name" value="N-terminal, cytoplasmic domain of anti-sigmaE factor RseA"/>
    <property type="match status" value="1"/>
</dbReference>
<evidence type="ECO:0000259" key="1">
    <source>
        <dbReference type="Pfam" id="PF03872"/>
    </source>
</evidence>
<evidence type="ECO:0000313" key="3">
    <source>
        <dbReference type="Proteomes" id="UP001267710"/>
    </source>
</evidence>
<dbReference type="InterPro" id="IPR036147">
    <property type="entry name" value="Anti-sigma_E_RseA_N_sf"/>
</dbReference>
<keyword evidence="3" id="KW-1185">Reference proteome</keyword>
<dbReference type="PANTHER" id="PTHR38104:SF1">
    <property type="entry name" value="ANTI-SIGMA-E FACTOR RSEA"/>
    <property type="match status" value="1"/>
</dbReference>
<proteinExistence type="predicted"/>
<accession>A0ABU1IDL8</accession>
<comment type="caution">
    <text evidence="2">The sequence shown here is derived from an EMBL/GenBank/DDBJ whole genome shotgun (WGS) entry which is preliminary data.</text>
</comment>
<dbReference type="PANTHER" id="PTHR38104">
    <property type="match status" value="1"/>
</dbReference>
<name>A0ABU1IDL8_9BURK</name>
<evidence type="ECO:0000313" key="2">
    <source>
        <dbReference type="EMBL" id="MDR6214673.1"/>
    </source>
</evidence>
<dbReference type="InterPro" id="IPR005572">
    <property type="entry name" value="Anti-sigma_E_RseA_N"/>
</dbReference>
<dbReference type="RefSeq" id="WP_309828982.1">
    <property type="nucleotide sequence ID" value="NZ_JAVIZX010000001.1"/>
</dbReference>
<gene>
    <name evidence="2" type="ORF">QE399_002362</name>
</gene>
<reference evidence="2 3" key="1">
    <citation type="submission" date="2023-08" db="EMBL/GenBank/DDBJ databases">
        <title>Functional and genomic diversity of the sorghum phyllosphere microbiome.</title>
        <authorList>
            <person name="Shade A."/>
        </authorList>
    </citation>
    <scope>NUCLEOTIDE SEQUENCE [LARGE SCALE GENOMIC DNA]</scope>
    <source>
        <strain evidence="2 3">SORGH_AS_0335</strain>
    </source>
</reference>